<comment type="caution">
    <text evidence="2">The sequence shown here is derived from an EMBL/GenBank/DDBJ whole genome shotgun (WGS) entry which is preliminary data.</text>
</comment>
<name>A0A6B1FX66_9CHLR</name>
<proteinExistence type="predicted"/>
<sequence length="33" mass="3444">MRMTGGEAVVRSLSAHGVDTVFGIPGTHNLGIY</sequence>
<dbReference type="AlphaFoldDB" id="A0A6B1FX66"/>
<dbReference type="SUPFAM" id="SSF52518">
    <property type="entry name" value="Thiamin diphosphate-binding fold (THDP-binding)"/>
    <property type="match status" value="1"/>
</dbReference>
<evidence type="ECO:0000313" key="2">
    <source>
        <dbReference type="EMBL" id="MYH61219.1"/>
    </source>
</evidence>
<organism evidence="2">
    <name type="scientific">Caldilineaceae bacterium SB0675_bin_29</name>
    <dbReference type="NCBI Taxonomy" id="2605266"/>
    <lineage>
        <taxon>Bacteria</taxon>
        <taxon>Bacillati</taxon>
        <taxon>Chloroflexota</taxon>
        <taxon>Caldilineae</taxon>
        <taxon>Caldilineales</taxon>
        <taxon>Caldilineaceae</taxon>
    </lineage>
</organism>
<feature type="domain" description="Thiamine pyrophosphate enzyme N-terminal TPP-binding" evidence="1">
    <location>
        <begin position="3"/>
        <end position="33"/>
    </location>
</feature>
<gene>
    <name evidence="2" type="ORF">F4148_05485</name>
</gene>
<feature type="non-terminal residue" evidence="2">
    <location>
        <position position="33"/>
    </location>
</feature>
<dbReference type="InterPro" id="IPR012001">
    <property type="entry name" value="Thiamin_PyroP_enz_TPP-bd_dom"/>
</dbReference>
<dbReference type="Gene3D" id="3.40.50.970">
    <property type="match status" value="1"/>
</dbReference>
<dbReference type="GO" id="GO:0030976">
    <property type="term" value="F:thiamine pyrophosphate binding"/>
    <property type="evidence" value="ECO:0007669"/>
    <property type="project" value="InterPro"/>
</dbReference>
<accession>A0A6B1FX66</accession>
<protein>
    <recommendedName>
        <fullName evidence="1">Thiamine pyrophosphate enzyme N-terminal TPP-binding domain-containing protein</fullName>
    </recommendedName>
</protein>
<dbReference type="EMBL" id="VYDA01000208">
    <property type="protein sequence ID" value="MYH61219.1"/>
    <property type="molecule type" value="Genomic_DNA"/>
</dbReference>
<evidence type="ECO:0000259" key="1">
    <source>
        <dbReference type="Pfam" id="PF02776"/>
    </source>
</evidence>
<dbReference type="Pfam" id="PF02776">
    <property type="entry name" value="TPP_enzyme_N"/>
    <property type="match status" value="1"/>
</dbReference>
<dbReference type="InterPro" id="IPR029061">
    <property type="entry name" value="THDP-binding"/>
</dbReference>
<reference evidence="2" key="1">
    <citation type="submission" date="2019-09" db="EMBL/GenBank/DDBJ databases">
        <title>Characterisation of the sponge microbiome using genome-centric metagenomics.</title>
        <authorList>
            <person name="Engelberts J.P."/>
            <person name="Robbins S.J."/>
            <person name="De Goeij J.M."/>
            <person name="Aranda M."/>
            <person name="Bell S.C."/>
            <person name="Webster N.S."/>
        </authorList>
    </citation>
    <scope>NUCLEOTIDE SEQUENCE</scope>
    <source>
        <strain evidence="2">SB0675_bin_29</strain>
    </source>
</reference>